<dbReference type="AlphaFoldDB" id="A0A7Z2VXC2"/>
<reference evidence="1 2" key="1">
    <citation type="submission" date="2020-04" db="EMBL/GenBank/DDBJ databases">
        <title>Genome sequencing of novel species.</title>
        <authorList>
            <person name="Heo J."/>
            <person name="Kim S.-J."/>
            <person name="Kim J.-S."/>
            <person name="Hong S.-B."/>
            <person name="Kwon S.-W."/>
        </authorList>
    </citation>
    <scope>NUCLEOTIDE SEQUENCE [LARGE SCALE GENOMIC DNA]</scope>
    <source>
        <strain evidence="1 2">GN2-R2</strain>
    </source>
</reference>
<proteinExistence type="predicted"/>
<dbReference type="Proteomes" id="UP000502415">
    <property type="component" value="Chromosome"/>
</dbReference>
<dbReference type="EMBL" id="CP051685">
    <property type="protein sequence ID" value="QJE01178.1"/>
    <property type="molecule type" value="Genomic_DNA"/>
</dbReference>
<evidence type="ECO:0000313" key="1">
    <source>
        <dbReference type="EMBL" id="QJE01178.1"/>
    </source>
</evidence>
<evidence type="ECO:0000313" key="2">
    <source>
        <dbReference type="Proteomes" id="UP000502415"/>
    </source>
</evidence>
<dbReference type="KEGG" id="mfy:HH212_14990"/>
<accession>A0A7Z2VXC2</accession>
<gene>
    <name evidence="1" type="ORF">HH212_14990</name>
</gene>
<sequence length="67" mass="7698">MNSTNHPLNHCGAPEAPYDRVERDLHALLTAPLDTPSTAPRECVDEFADEFLGHWVMPPRRRCRTVW</sequence>
<name>A0A7Z2VXC2_9BURK</name>
<keyword evidence="2" id="KW-1185">Reference proteome</keyword>
<protein>
    <submittedName>
        <fullName evidence="1">Uncharacterized protein</fullName>
    </submittedName>
</protein>
<dbReference type="RefSeq" id="WP_170203206.1">
    <property type="nucleotide sequence ID" value="NZ_CP051685.1"/>
</dbReference>
<organism evidence="1 2">
    <name type="scientific">Massilia forsythiae</name>
    <dbReference type="NCBI Taxonomy" id="2728020"/>
    <lineage>
        <taxon>Bacteria</taxon>
        <taxon>Pseudomonadati</taxon>
        <taxon>Pseudomonadota</taxon>
        <taxon>Betaproteobacteria</taxon>
        <taxon>Burkholderiales</taxon>
        <taxon>Oxalobacteraceae</taxon>
        <taxon>Telluria group</taxon>
        <taxon>Massilia</taxon>
    </lineage>
</organism>